<feature type="domain" description="DUF2357" evidence="1">
    <location>
        <begin position="125"/>
        <end position="379"/>
    </location>
</feature>
<sequence>MVSLLSGSPKEQELVVIKTAELTCIIKGTAAHPQYNKLREHMSFKVEDAMQFHCRAENLEEIQIHNVLTGQVETFSDQPLLPVFFENGRYEIIVLPEIKERITFYHEFPGFRDAIKKLSRSDVLTGTLHFQNEVGLTSFEIRGDRQRVLLTVVLEVFPTKLDYKKDYKALLDEVNEEIYNLAYHFIKRTYLQGSAQIYKEPSLTEFYRLIDLHFEQYTQAIERIEKVSHQQLTKKYVEVRGDQLRKQDSRTLAYLRKNSGKFVDTANGISIHGRTVMPTKGLLMKKEHSADTLENRYVKWTMLRIATRLKDLMRVVEKSYAKGYGKEDYELVNKLKTMIEWVEKRERNIFWRAVGKLDRSVMSLVLQMAPGYRNVLQVYTTISKSIVLQGEIYKMSVKDIATLYEYWTFLKLGRLLEQKCEQVSQNIVSINSDGLFISLDTTRTAERKYVHPVTGEEITLRYQFDTSSNRVPTVQQKPDSMLSIGKVGKDYQYQYIFDAKYRLDLETNPDMPGPMQDDINTMHRYRDSIVVNTDGRYERTAFGAYVLFPWTEERQYENHPLYRSIESVNIGAFPFLPNVTGLVDRFIDNLLNKSPDQLQQEGILPKGTYEEIGSLYSVDQVLICAVYSEAELRQLLMGKSYEMLVEDLLEGWQHIKYVAIYEDDGTRIRYYAEVASIEINEQSLYFKVNRWQQKLIEGKGYRVQHQATVYTNKFLQADSLANLHSKTVEENILWKMVQRLSNDVQVNLDNVYVDDAKRVISFEFAKYRLEIQHKLRQLIFMGEDFRETIDMVMILENESFIFKRMNELIYPGYGWRGK</sequence>
<dbReference type="EMBL" id="JADBEL010000001">
    <property type="protein sequence ID" value="MBE1553203.1"/>
    <property type="molecule type" value="Genomic_DNA"/>
</dbReference>
<dbReference type="Pfam" id="PF09823">
    <property type="entry name" value="DUF2357"/>
    <property type="match status" value="1"/>
</dbReference>
<evidence type="ECO:0000259" key="1">
    <source>
        <dbReference type="Pfam" id="PF09823"/>
    </source>
</evidence>
<dbReference type="InterPro" id="IPR018633">
    <property type="entry name" value="DUF2357"/>
</dbReference>
<dbReference type="InterPro" id="IPR007505">
    <property type="entry name" value="PDDEXK_7"/>
</dbReference>
<dbReference type="Proteomes" id="UP000658225">
    <property type="component" value="Unassembled WGS sequence"/>
</dbReference>
<reference evidence="2" key="1">
    <citation type="submission" date="2020-10" db="EMBL/GenBank/DDBJ databases">
        <title>Genomic Encyclopedia of Type Strains, Phase IV (KMG-IV): sequencing the most valuable type-strain genomes for metagenomic binning, comparative biology and taxonomic classification.</title>
        <authorList>
            <person name="Goeker M."/>
        </authorList>
    </citation>
    <scope>NUCLEOTIDE SEQUENCE</scope>
    <source>
        <strain evidence="2">DSM 13886</strain>
    </source>
</reference>
<gene>
    <name evidence="2" type="ORF">H4683_000272</name>
</gene>
<proteinExistence type="predicted"/>
<evidence type="ECO:0000313" key="3">
    <source>
        <dbReference type="Proteomes" id="UP000658225"/>
    </source>
</evidence>
<accession>A0A927R2Z6</accession>
<comment type="caution">
    <text evidence="2">The sequence shown here is derived from an EMBL/GenBank/DDBJ whole genome shotgun (WGS) entry which is preliminary data.</text>
</comment>
<evidence type="ECO:0000313" key="2">
    <source>
        <dbReference type="EMBL" id="MBE1553203.1"/>
    </source>
</evidence>
<name>A0A927R2Z6_9BACL</name>
<keyword evidence="3" id="KW-1185">Reference proteome</keyword>
<organism evidence="2 3">
    <name type="scientific">Sporosarcina limicola</name>
    <dbReference type="NCBI Taxonomy" id="34101"/>
    <lineage>
        <taxon>Bacteria</taxon>
        <taxon>Bacillati</taxon>
        <taxon>Bacillota</taxon>
        <taxon>Bacilli</taxon>
        <taxon>Bacillales</taxon>
        <taxon>Caryophanaceae</taxon>
        <taxon>Sporosarcina</taxon>
    </lineage>
</organism>
<protein>
    <submittedName>
        <fullName evidence="2">Component of viral defense system (DUF524 family)</fullName>
    </submittedName>
</protein>
<dbReference type="RefSeq" id="WP_192597020.1">
    <property type="nucleotide sequence ID" value="NZ_JADBEL010000001.1"/>
</dbReference>
<dbReference type="Pfam" id="PF04411">
    <property type="entry name" value="PDDEXK_7"/>
    <property type="match status" value="1"/>
</dbReference>
<dbReference type="AlphaFoldDB" id="A0A927R2Z6"/>